<comment type="similarity">
    <text evidence="2 7 8">Belongs to the triosephosphate isomerase family.</text>
</comment>
<evidence type="ECO:0000313" key="10">
    <source>
        <dbReference type="Proteomes" id="UP000321721"/>
    </source>
</evidence>
<dbReference type="UniPathway" id="UPA00109">
    <property type="reaction ID" value="UER00189"/>
</dbReference>
<dbReference type="PROSITE" id="PS00171">
    <property type="entry name" value="TIM_1"/>
    <property type="match status" value="1"/>
</dbReference>
<protein>
    <recommendedName>
        <fullName evidence="7 8">Triosephosphate isomerase</fullName>
        <shortName evidence="7">TIM</shortName>
        <shortName evidence="7">TPI</shortName>
        <ecNumber evidence="7 8">5.3.1.1</ecNumber>
    </recommendedName>
    <alternativeName>
        <fullName evidence="7">Triose-phosphate isomerase</fullName>
    </alternativeName>
</protein>
<reference evidence="9 10" key="1">
    <citation type="submission" date="2019-08" db="EMBL/GenBank/DDBJ databases">
        <title>Genome of Vicingus serpentipes NCIMB 15042.</title>
        <authorList>
            <person name="Bowman J.P."/>
        </authorList>
    </citation>
    <scope>NUCLEOTIDE SEQUENCE [LARGE SCALE GENOMIC DNA]</scope>
    <source>
        <strain evidence="9 10">NCIMB 15042</strain>
    </source>
</reference>
<comment type="subunit">
    <text evidence="7 8">Homodimer.</text>
</comment>
<comment type="pathway">
    <text evidence="1 7 8">Carbohydrate degradation; glycolysis; D-glyceraldehyde 3-phosphate from glycerone phosphate: step 1/1.</text>
</comment>
<accession>A0A5C6RUF3</accession>
<evidence type="ECO:0000256" key="7">
    <source>
        <dbReference type="HAMAP-Rule" id="MF_00147"/>
    </source>
</evidence>
<feature type="binding site" evidence="7">
    <location>
        <begin position="233"/>
        <end position="234"/>
    </location>
    <ligand>
        <name>substrate</name>
    </ligand>
</feature>
<dbReference type="EMBL" id="VOOS01000002">
    <property type="protein sequence ID" value="TXB65941.1"/>
    <property type="molecule type" value="Genomic_DNA"/>
</dbReference>
<feature type="active site" description="Electrophile" evidence="7">
    <location>
        <position position="94"/>
    </location>
</feature>
<gene>
    <name evidence="7" type="primary">tpiA</name>
    <name evidence="9" type="ORF">FRY74_05060</name>
</gene>
<dbReference type="GO" id="GO:0004807">
    <property type="term" value="F:triose-phosphate isomerase activity"/>
    <property type="evidence" value="ECO:0007669"/>
    <property type="project" value="UniProtKB-UniRule"/>
</dbReference>
<evidence type="ECO:0000313" key="9">
    <source>
        <dbReference type="EMBL" id="TXB65941.1"/>
    </source>
</evidence>
<dbReference type="PROSITE" id="PS51440">
    <property type="entry name" value="TIM_2"/>
    <property type="match status" value="1"/>
</dbReference>
<dbReference type="Proteomes" id="UP000321721">
    <property type="component" value="Unassembled WGS sequence"/>
</dbReference>
<keyword evidence="6 7" id="KW-0413">Isomerase</keyword>
<dbReference type="GO" id="GO:0006094">
    <property type="term" value="P:gluconeogenesis"/>
    <property type="evidence" value="ECO:0007669"/>
    <property type="project" value="UniProtKB-UniRule"/>
</dbReference>
<feature type="active site" description="Proton acceptor" evidence="7">
    <location>
        <position position="166"/>
    </location>
</feature>
<keyword evidence="5 7" id="KW-0324">Glycolysis</keyword>
<dbReference type="AlphaFoldDB" id="A0A5C6RUF3"/>
<evidence type="ECO:0000256" key="6">
    <source>
        <dbReference type="ARBA" id="ARBA00023235"/>
    </source>
</evidence>
<dbReference type="InterPro" id="IPR020861">
    <property type="entry name" value="Triosephosphate_isomerase_AS"/>
</dbReference>
<dbReference type="OrthoDB" id="9809429at2"/>
<dbReference type="InterPro" id="IPR022896">
    <property type="entry name" value="TrioseP_Isoase_bac/euk"/>
</dbReference>
<keyword evidence="10" id="KW-1185">Reference proteome</keyword>
<dbReference type="UniPathway" id="UPA00138"/>
<comment type="caution">
    <text evidence="9">The sequence shown here is derived from an EMBL/GenBank/DDBJ whole genome shotgun (WGS) entry which is preliminary data.</text>
</comment>
<evidence type="ECO:0000256" key="5">
    <source>
        <dbReference type="ARBA" id="ARBA00023152"/>
    </source>
</evidence>
<comment type="subcellular location">
    <subcellularLocation>
        <location evidence="7 8">Cytoplasm</location>
    </subcellularLocation>
</comment>
<dbReference type="NCBIfam" id="TIGR00419">
    <property type="entry name" value="tim"/>
    <property type="match status" value="1"/>
</dbReference>
<dbReference type="InterPro" id="IPR035990">
    <property type="entry name" value="TIM_sf"/>
</dbReference>
<evidence type="ECO:0000256" key="4">
    <source>
        <dbReference type="ARBA" id="ARBA00022490"/>
    </source>
</evidence>
<dbReference type="PANTHER" id="PTHR21139:SF42">
    <property type="entry name" value="TRIOSEPHOSPHATE ISOMERASE"/>
    <property type="match status" value="1"/>
</dbReference>
<keyword evidence="3 7" id="KW-0312">Gluconeogenesis</keyword>
<proteinExistence type="inferred from homology"/>
<feature type="binding site" evidence="7">
    <location>
        <position position="172"/>
    </location>
    <ligand>
        <name>substrate</name>
    </ligand>
</feature>
<dbReference type="HAMAP" id="MF_00147_B">
    <property type="entry name" value="TIM_B"/>
    <property type="match status" value="1"/>
</dbReference>
<dbReference type="FunFam" id="3.20.20.70:FF:000016">
    <property type="entry name" value="Triosephosphate isomerase"/>
    <property type="match status" value="1"/>
</dbReference>
<evidence type="ECO:0000256" key="2">
    <source>
        <dbReference type="ARBA" id="ARBA00007422"/>
    </source>
</evidence>
<evidence type="ECO:0000256" key="3">
    <source>
        <dbReference type="ARBA" id="ARBA00022432"/>
    </source>
</evidence>
<dbReference type="Gene3D" id="3.20.20.70">
    <property type="entry name" value="Aldolase class I"/>
    <property type="match status" value="1"/>
</dbReference>
<comment type="pathway">
    <text evidence="7 8">Carbohydrate biosynthesis; gluconeogenesis.</text>
</comment>
<dbReference type="EC" id="5.3.1.1" evidence="7 8"/>
<dbReference type="PANTHER" id="PTHR21139">
    <property type="entry name" value="TRIOSEPHOSPHATE ISOMERASE"/>
    <property type="match status" value="1"/>
</dbReference>
<dbReference type="InterPro" id="IPR013785">
    <property type="entry name" value="Aldolase_TIM"/>
</dbReference>
<dbReference type="GO" id="GO:0006096">
    <property type="term" value="P:glycolytic process"/>
    <property type="evidence" value="ECO:0007669"/>
    <property type="project" value="UniProtKB-UniRule"/>
</dbReference>
<evidence type="ECO:0000256" key="8">
    <source>
        <dbReference type="RuleBase" id="RU363013"/>
    </source>
</evidence>
<dbReference type="InterPro" id="IPR000652">
    <property type="entry name" value="Triosephosphate_isomerase"/>
</dbReference>
<name>A0A5C6RUF3_9FLAO</name>
<dbReference type="RefSeq" id="WP_147099260.1">
    <property type="nucleotide sequence ID" value="NZ_VOOS01000002.1"/>
</dbReference>
<dbReference type="SUPFAM" id="SSF51351">
    <property type="entry name" value="Triosephosphate isomerase (TIM)"/>
    <property type="match status" value="1"/>
</dbReference>
<organism evidence="9 10">
    <name type="scientific">Vicingus serpentipes</name>
    <dbReference type="NCBI Taxonomy" id="1926625"/>
    <lineage>
        <taxon>Bacteria</taxon>
        <taxon>Pseudomonadati</taxon>
        <taxon>Bacteroidota</taxon>
        <taxon>Flavobacteriia</taxon>
        <taxon>Flavobacteriales</taxon>
        <taxon>Vicingaceae</taxon>
        <taxon>Vicingus</taxon>
    </lineage>
</organism>
<evidence type="ECO:0000256" key="1">
    <source>
        <dbReference type="ARBA" id="ARBA00004680"/>
    </source>
</evidence>
<feature type="binding site" evidence="7">
    <location>
        <position position="212"/>
    </location>
    <ligand>
        <name>substrate</name>
    </ligand>
</feature>
<sequence>MRDKIVAGNWKMNKNLEEALQLVNELKVANVDLTPKIIVIPSFPFINSIVNTLENSPIKVGAQNCSTQDSGAYTGEVSASMLKSVGAQYVVVGHSERRSYFNEQNEGLAEKVNQCLSNGLTPIYCCGELLEERESNNHFKIVESQINEGLFNLSESKMIDTVIAYEPVWAIGTGVTASPDQAQEMHAFIRALIAQKYNQQVADSISILYGGSCNPKNAKELFSLPDVDGGLIGGASLKSVDFMAIANSF</sequence>
<dbReference type="GO" id="GO:0046166">
    <property type="term" value="P:glyceraldehyde-3-phosphate biosynthetic process"/>
    <property type="evidence" value="ECO:0007669"/>
    <property type="project" value="TreeGrafter"/>
</dbReference>
<feature type="binding site" evidence="7">
    <location>
        <begin position="9"/>
        <end position="11"/>
    </location>
    <ligand>
        <name>substrate</name>
    </ligand>
</feature>
<dbReference type="GO" id="GO:0005829">
    <property type="term" value="C:cytosol"/>
    <property type="evidence" value="ECO:0007669"/>
    <property type="project" value="TreeGrafter"/>
</dbReference>
<keyword evidence="4 7" id="KW-0963">Cytoplasm</keyword>
<dbReference type="Pfam" id="PF00121">
    <property type="entry name" value="TIM"/>
    <property type="match status" value="1"/>
</dbReference>
<comment type="catalytic activity">
    <reaction evidence="7 8">
        <text>D-glyceraldehyde 3-phosphate = dihydroxyacetone phosphate</text>
        <dbReference type="Rhea" id="RHEA:18585"/>
        <dbReference type="ChEBI" id="CHEBI:57642"/>
        <dbReference type="ChEBI" id="CHEBI:59776"/>
        <dbReference type="EC" id="5.3.1.1"/>
    </reaction>
</comment>
<dbReference type="GO" id="GO:0019563">
    <property type="term" value="P:glycerol catabolic process"/>
    <property type="evidence" value="ECO:0007669"/>
    <property type="project" value="TreeGrafter"/>
</dbReference>
<dbReference type="CDD" id="cd00311">
    <property type="entry name" value="TIM"/>
    <property type="match status" value="1"/>
</dbReference>
<comment type="function">
    <text evidence="7">Involved in the gluconeogenesis. Catalyzes stereospecifically the conversion of dihydroxyacetone phosphate (DHAP) to D-glyceraldehyde-3-phosphate (G3P).</text>
</comment>